<feature type="domain" description="Serine aminopeptidase S33" evidence="5">
    <location>
        <begin position="83"/>
        <end position="182"/>
    </location>
</feature>
<dbReference type="EMBL" id="JAABNT010000004">
    <property type="protein sequence ID" value="NEK22413.1"/>
    <property type="molecule type" value="Genomic_DNA"/>
</dbReference>
<dbReference type="InterPro" id="IPR029058">
    <property type="entry name" value="AB_hydrolase_fold"/>
</dbReference>
<evidence type="ECO:0000259" key="5">
    <source>
        <dbReference type="Pfam" id="PF12146"/>
    </source>
</evidence>
<organism evidence="6 7">
    <name type="scientific">Sulfitobacter sediminilitoris</name>
    <dbReference type="NCBI Taxonomy" id="2698830"/>
    <lineage>
        <taxon>Bacteria</taxon>
        <taxon>Pseudomonadati</taxon>
        <taxon>Pseudomonadota</taxon>
        <taxon>Alphaproteobacteria</taxon>
        <taxon>Rhodobacterales</taxon>
        <taxon>Roseobacteraceae</taxon>
        <taxon>Sulfitobacter</taxon>
    </lineage>
</organism>
<protein>
    <recommendedName>
        <fullName evidence="5">Serine aminopeptidase S33 domain-containing protein</fullName>
    </recommendedName>
</protein>
<dbReference type="Proteomes" id="UP000468591">
    <property type="component" value="Unassembled WGS sequence"/>
</dbReference>
<feature type="signal peptide" evidence="4">
    <location>
        <begin position="1"/>
        <end position="21"/>
    </location>
</feature>
<reference evidence="6 7" key="1">
    <citation type="submission" date="2020-01" db="EMBL/GenBank/DDBJ databases">
        <title>Sulfitobacter sediminilitoris sp. nov., isolated from a tidal flat.</title>
        <authorList>
            <person name="Park S."/>
            <person name="Yoon J.-H."/>
        </authorList>
    </citation>
    <scope>NUCLEOTIDE SEQUENCE [LARGE SCALE GENOMIC DNA]</scope>
    <source>
        <strain evidence="6 7">JBTF-M27</strain>
    </source>
</reference>
<keyword evidence="7" id="KW-1185">Reference proteome</keyword>
<dbReference type="AlphaFoldDB" id="A0A6P0CD57"/>
<dbReference type="PANTHER" id="PTHR10272:SF0">
    <property type="entry name" value="PLATELET-ACTIVATING FACTOR ACETYLHYDROLASE"/>
    <property type="match status" value="1"/>
</dbReference>
<dbReference type="PANTHER" id="PTHR10272">
    <property type="entry name" value="PLATELET-ACTIVATING FACTOR ACETYLHYDROLASE"/>
    <property type="match status" value="1"/>
</dbReference>
<dbReference type="Gene3D" id="3.40.50.1820">
    <property type="entry name" value="alpha/beta hydrolase"/>
    <property type="match status" value="1"/>
</dbReference>
<proteinExistence type="predicted"/>
<evidence type="ECO:0000256" key="3">
    <source>
        <dbReference type="ARBA" id="ARBA00023098"/>
    </source>
</evidence>
<evidence type="ECO:0000256" key="4">
    <source>
        <dbReference type="SAM" id="SignalP"/>
    </source>
</evidence>
<feature type="chain" id="PRO_5027014477" description="Serine aminopeptidase S33 domain-containing protein" evidence="4">
    <location>
        <begin position="22"/>
        <end position="341"/>
    </location>
</feature>
<name>A0A6P0CD57_9RHOB</name>
<keyword evidence="2" id="KW-0442">Lipid degradation</keyword>
<comment type="caution">
    <text evidence="6">The sequence shown here is derived from an EMBL/GenBank/DDBJ whole genome shotgun (WGS) entry which is preliminary data.</text>
</comment>
<dbReference type="GO" id="GO:0016042">
    <property type="term" value="P:lipid catabolic process"/>
    <property type="evidence" value="ECO:0007669"/>
    <property type="project" value="UniProtKB-KW"/>
</dbReference>
<dbReference type="InterPro" id="IPR022742">
    <property type="entry name" value="Hydrolase_4"/>
</dbReference>
<dbReference type="PIRSF" id="PIRSF031982">
    <property type="entry name" value="UCP031982_abhydr"/>
    <property type="match status" value="1"/>
</dbReference>
<evidence type="ECO:0000313" key="6">
    <source>
        <dbReference type="EMBL" id="NEK22413.1"/>
    </source>
</evidence>
<dbReference type="Pfam" id="PF12146">
    <property type="entry name" value="Hydrolase_4"/>
    <property type="match status" value="1"/>
</dbReference>
<accession>A0A6P0CD57</accession>
<gene>
    <name evidence="6" type="ORF">GV827_08370</name>
</gene>
<keyword evidence="3" id="KW-0443">Lipid metabolism</keyword>
<sequence length="341" mass="37118">MKHILHMTALALAMTASAVVADNPVTALADLRVTDDRIDRPLEGFVWYPTADTQAVQTYHGNPVWQGIEAAKDADAIPGKYPLVVLSHGMYGNAMNQSWLADALVAEGFVVAAVHHPGTSTWMRDADQARQMWDRPRDVSRVIDHMLTDPAYANLIDDDKIYMAGHSLGGFTAVAQAGGRYDADGFEAFCDSHPAELVCGIFDRWQVARTPEDKVAMQADLSDDRIKGFAVFDLGGTQTFARESLAGIDEPMLIFGAPRDIQGLDLDIESRALVAALPMDQVTYLEPATLSHFDFLGVCTDKAEALLAEEEPDDVFVCQHGQAERAAEHAMIAAIVAASFR</sequence>
<evidence type="ECO:0000256" key="1">
    <source>
        <dbReference type="ARBA" id="ARBA00022801"/>
    </source>
</evidence>
<dbReference type="SUPFAM" id="SSF53474">
    <property type="entry name" value="alpha/beta-Hydrolases"/>
    <property type="match status" value="1"/>
</dbReference>
<dbReference type="GO" id="GO:0003847">
    <property type="term" value="F:1-alkyl-2-acetylglycerophosphocholine esterase activity"/>
    <property type="evidence" value="ECO:0007669"/>
    <property type="project" value="TreeGrafter"/>
</dbReference>
<evidence type="ECO:0000256" key="2">
    <source>
        <dbReference type="ARBA" id="ARBA00022963"/>
    </source>
</evidence>
<evidence type="ECO:0000313" key="7">
    <source>
        <dbReference type="Proteomes" id="UP000468591"/>
    </source>
</evidence>
<keyword evidence="4" id="KW-0732">Signal</keyword>
<dbReference type="InterPro" id="IPR016986">
    <property type="entry name" value="UCP031982_abhydr"/>
</dbReference>
<keyword evidence="1" id="KW-0378">Hydrolase</keyword>
<dbReference type="RefSeq" id="WP_164353339.1">
    <property type="nucleotide sequence ID" value="NZ_JAABNT010000004.1"/>
</dbReference>